<evidence type="ECO:0000256" key="1">
    <source>
        <dbReference type="SAM" id="MobiDB-lite"/>
    </source>
</evidence>
<dbReference type="EMBL" id="ML976665">
    <property type="protein sequence ID" value="KAF1976841.1"/>
    <property type="molecule type" value="Genomic_DNA"/>
</dbReference>
<feature type="compositionally biased region" description="Acidic residues" evidence="1">
    <location>
        <begin position="300"/>
        <end position="311"/>
    </location>
</feature>
<sequence length="348" mass="40597">MIALSSQASIYWITNDSGSEAKELAGQIAERRSRFLAAAIAHSQVYCQELSEHVTRVLPREIREMIYGHLCTRMIRISVMPSRRAEEGLSYIKRLETPLPYLFSRKYLTESFLTELVSVLYAKVTFHIWDAADLNDFLNQDFFGLGVLPKDHVRKLSLVIFTDQWDQRCSSKRQITQKLAHLRQLFEVKHQQGSRLDLHLCISQHYQRPTVARFHQFLLPYMYDFREAGFTLRLPLKKYHYKHRKVDRSEMNQLQSSSSTDPEDWIVDDEELEEWAKSVYIQNAFKRSASHLSRFVSDYDSEPDIENEVWDGEAPASDSEDEGVDDDDEVPFVEDDIYEHDEEGASGE</sequence>
<feature type="region of interest" description="Disordered" evidence="1">
    <location>
        <begin position="300"/>
        <end position="348"/>
    </location>
</feature>
<feature type="compositionally biased region" description="Acidic residues" evidence="1">
    <location>
        <begin position="318"/>
        <end position="348"/>
    </location>
</feature>
<dbReference type="AlphaFoldDB" id="A0A6A5VI10"/>
<name>A0A6A5VI10_9PLEO</name>
<organism evidence="2 3">
    <name type="scientific">Bimuria novae-zelandiae CBS 107.79</name>
    <dbReference type="NCBI Taxonomy" id="1447943"/>
    <lineage>
        <taxon>Eukaryota</taxon>
        <taxon>Fungi</taxon>
        <taxon>Dikarya</taxon>
        <taxon>Ascomycota</taxon>
        <taxon>Pezizomycotina</taxon>
        <taxon>Dothideomycetes</taxon>
        <taxon>Pleosporomycetidae</taxon>
        <taxon>Pleosporales</taxon>
        <taxon>Massarineae</taxon>
        <taxon>Didymosphaeriaceae</taxon>
        <taxon>Bimuria</taxon>
    </lineage>
</organism>
<gene>
    <name evidence="2" type="ORF">BU23DRAFT_13174</name>
</gene>
<protein>
    <submittedName>
        <fullName evidence="2">Uncharacterized protein</fullName>
    </submittedName>
</protein>
<proteinExistence type="predicted"/>
<evidence type="ECO:0000313" key="2">
    <source>
        <dbReference type="EMBL" id="KAF1976841.1"/>
    </source>
</evidence>
<keyword evidence="3" id="KW-1185">Reference proteome</keyword>
<dbReference type="OrthoDB" id="3676762at2759"/>
<evidence type="ECO:0000313" key="3">
    <source>
        <dbReference type="Proteomes" id="UP000800036"/>
    </source>
</evidence>
<reference evidence="2" key="1">
    <citation type="journal article" date="2020" name="Stud. Mycol.">
        <title>101 Dothideomycetes genomes: a test case for predicting lifestyles and emergence of pathogens.</title>
        <authorList>
            <person name="Haridas S."/>
            <person name="Albert R."/>
            <person name="Binder M."/>
            <person name="Bloem J."/>
            <person name="Labutti K."/>
            <person name="Salamov A."/>
            <person name="Andreopoulos B."/>
            <person name="Baker S."/>
            <person name="Barry K."/>
            <person name="Bills G."/>
            <person name="Bluhm B."/>
            <person name="Cannon C."/>
            <person name="Castanera R."/>
            <person name="Culley D."/>
            <person name="Daum C."/>
            <person name="Ezra D."/>
            <person name="Gonzalez J."/>
            <person name="Henrissat B."/>
            <person name="Kuo A."/>
            <person name="Liang C."/>
            <person name="Lipzen A."/>
            <person name="Lutzoni F."/>
            <person name="Magnuson J."/>
            <person name="Mondo S."/>
            <person name="Nolan M."/>
            <person name="Ohm R."/>
            <person name="Pangilinan J."/>
            <person name="Park H.-J."/>
            <person name="Ramirez L."/>
            <person name="Alfaro M."/>
            <person name="Sun H."/>
            <person name="Tritt A."/>
            <person name="Yoshinaga Y."/>
            <person name="Zwiers L.-H."/>
            <person name="Turgeon B."/>
            <person name="Goodwin S."/>
            <person name="Spatafora J."/>
            <person name="Crous P."/>
            <person name="Grigoriev I."/>
        </authorList>
    </citation>
    <scope>NUCLEOTIDE SEQUENCE</scope>
    <source>
        <strain evidence="2">CBS 107.79</strain>
    </source>
</reference>
<dbReference type="Proteomes" id="UP000800036">
    <property type="component" value="Unassembled WGS sequence"/>
</dbReference>
<accession>A0A6A5VI10</accession>